<reference evidence="2 3" key="1">
    <citation type="submission" date="2023-07" db="EMBL/GenBank/DDBJ databases">
        <title>Sorghum-associated microbial communities from plants grown in Nebraska, USA.</title>
        <authorList>
            <person name="Schachtman D."/>
        </authorList>
    </citation>
    <scope>NUCLEOTIDE SEQUENCE [LARGE SCALE GENOMIC DNA]</scope>
    <source>
        <strain evidence="2 3">CC258</strain>
    </source>
</reference>
<dbReference type="RefSeq" id="WP_310501350.1">
    <property type="nucleotide sequence ID" value="NZ_JAVDSB010000013.1"/>
</dbReference>
<evidence type="ECO:0000313" key="2">
    <source>
        <dbReference type="EMBL" id="MDR6553898.1"/>
    </source>
</evidence>
<dbReference type="InterPro" id="IPR036116">
    <property type="entry name" value="FN3_sf"/>
</dbReference>
<dbReference type="InterPro" id="IPR036278">
    <property type="entry name" value="Sialidase_sf"/>
</dbReference>
<dbReference type="SUPFAM" id="SSF50939">
    <property type="entry name" value="Sialidases"/>
    <property type="match status" value="1"/>
</dbReference>
<dbReference type="PROSITE" id="PS50853">
    <property type="entry name" value="FN3"/>
    <property type="match status" value="1"/>
</dbReference>
<dbReference type="SUPFAM" id="SSF49899">
    <property type="entry name" value="Concanavalin A-like lectins/glucanases"/>
    <property type="match status" value="1"/>
</dbReference>
<dbReference type="Gene3D" id="2.60.120.560">
    <property type="entry name" value="Exo-inulinase, domain 1"/>
    <property type="match status" value="1"/>
</dbReference>
<comment type="caution">
    <text evidence="2">The sequence shown here is derived from an EMBL/GenBank/DDBJ whole genome shotgun (WGS) entry which is preliminary data.</text>
</comment>
<dbReference type="InterPro" id="IPR013783">
    <property type="entry name" value="Ig-like_fold"/>
</dbReference>
<protein>
    <recommendedName>
        <fullName evidence="1">Fibronectin type-III domain-containing protein</fullName>
    </recommendedName>
</protein>
<gene>
    <name evidence="2" type="ORF">J2736_005108</name>
</gene>
<dbReference type="InterPro" id="IPR013320">
    <property type="entry name" value="ConA-like_dom_sf"/>
</dbReference>
<keyword evidence="3" id="KW-1185">Reference proteome</keyword>
<dbReference type="InterPro" id="IPR015943">
    <property type="entry name" value="WD40/YVTN_repeat-like_dom_sf"/>
</dbReference>
<evidence type="ECO:0000313" key="3">
    <source>
        <dbReference type="Proteomes" id="UP001267290"/>
    </source>
</evidence>
<name>A0ABU1P2E8_9BACL</name>
<dbReference type="InterPro" id="IPR003961">
    <property type="entry name" value="FN3_dom"/>
</dbReference>
<dbReference type="Pfam" id="PF00041">
    <property type="entry name" value="fn3"/>
    <property type="match status" value="1"/>
</dbReference>
<dbReference type="SUPFAM" id="SSF110296">
    <property type="entry name" value="Oligoxyloglucan reducing end-specific cellobiohydrolase"/>
    <property type="match status" value="1"/>
</dbReference>
<dbReference type="PANTHER" id="PTHR43739:SF5">
    <property type="entry name" value="EXO-ALPHA-SIALIDASE"/>
    <property type="match status" value="1"/>
</dbReference>
<dbReference type="Gene3D" id="2.130.10.10">
    <property type="entry name" value="YVTN repeat-like/Quinoprotein amine dehydrogenase"/>
    <property type="match status" value="4"/>
</dbReference>
<proteinExistence type="predicted"/>
<dbReference type="EMBL" id="JAVDSB010000013">
    <property type="protein sequence ID" value="MDR6553898.1"/>
    <property type="molecule type" value="Genomic_DNA"/>
</dbReference>
<dbReference type="InterPro" id="IPR052025">
    <property type="entry name" value="Xyloglucanase_GH74"/>
</dbReference>
<dbReference type="Proteomes" id="UP001267290">
    <property type="component" value="Unassembled WGS sequence"/>
</dbReference>
<feature type="domain" description="Fibronectin type-III" evidence="1">
    <location>
        <begin position="761"/>
        <end position="846"/>
    </location>
</feature>
<dbReference type="CDD" id="cd00063">
    <property type="entry name" value="FN3"/>
    <property type="match status" value="1"/>
</dbReference>
<dbReference type="SUPFAM" id="SSF49265">
    <property type="entry name" value="Fibronectin type III"/>
    <property type="match status" value="1"/>
</dbReference>
<dbReference type="PANTHER" id="PTHR43739">
    <property type="entry name" value="XYLOGLUCANASE (EUROFUNG)"/>
    <property type="match status" value="1"/>
</dbReference>
<accession>A0ABU1P2E8</accession>
<sequence length="1021" mass="107494">MDDRVFSLQMMSFTWRKQFRWVIGVFCAMVVFIAGVATAHAANSFGPSGYDGGGFHNVIAVDPFGSGLVLAGADAGGIQRSTDSGSTWSPSNAGLTNKSHLVIASIVFSKVTPNKVYIGVGKSGSLPEGALYVSTDGGQNWSLRGGSSSPMFAGGNNKDIGSLPVPHPRSTGTLIALDETTGAQYVYAGTFDQGVKRSNDDGLTWTTIGLSGKYIRSVALDPANVNTLYAAVYGEGVYKSTNAKSTTPTWSLVASGDSNPTPQRIEELKFIGGTLYAVGTNNAGTAATFYKLISGAWVQRWSAAGEAVYHAIDGYRASTEDVIYIGAVWEPSQDTVDTTMYQSVLKSTDSGLTFTPVTTTSGNIDYHVGGAGGSTWWLSQHSSEVMTMLGTKRSKVSGLAIDPSHTNVIYTAGVQGVWKSDNGGVNWYPYSRNLNVTFNRAIAADPNGSGRVYSTDADWTFVYSADRMSHVNMNKAAVDNGLAIALDTATSPSVVYTSIGDQQTNADGEIYSNPDPTNSSNVWTAQGLLAQTGGKRPLAIAVNRVSGAPVIIAAVQEGGIWRKASGTWTQVASPSSVMGAQTTKTATLTWVNGSSLVYLYDRHTGVWRSNDSGVTWTKIWAKTATTVEDMRGFVAADPSLPSRIYVSAYDGLYRLDNANTGSVEGGQISKTTLSVTDPAAITLDASGGLYVTSITGGSGAGRLYKSTNQGTTLTEISDTYYRANGGFPLDISVAPDGYIYVATFGQGIVVGKVIDTTAPSTPASLSATAVSTSQINLTWTASTDNVGVAGYKVYRNGTEVGTTINTSYSDMGLAAGTTYTYTVKAFDPTGNLSSASNTASATTSSLTILLSDDFEDGNANGWSVNGGTWSVVTDSSTKAYYNSDSSATSRSYAGTSTWANYSVSAKVKVSAWDSTNSKVGLMARYIDNSNSYILFYNKANNNVIIRKRVSGVNTTLDSALVSALSTGVYHTFTLEVNGSTINAYLNGALVASGTDSSLTSGYPGLYVEFQKTYFNDVVVSQ</sequence>
<dbReference type="SMART" id="SM00060">
    <property type="entry name" value="FN3"/>
    <property type="match status" value="1"/>
</dbReference>
<evidence type="ECO:0000259" key="1">
    <source>
        <dbReference type="PROSITE" id="PS50853"/>
    </source>
</evidence>
<organism evidence="2 3">
    <name type="scientific">Paenibacillus qinlingensis</name>
    <dbReference type="NCBI Taxonomy" id="1837343"/>
    <lineage>
        <taxon>Bacteria</taxon>
        <taxon>Bacillati</taxon>
        <taxon>Bacillota</taxon>
        <taxon>Bacilli</taxon>
        <taxon>Bacillales</taxon>
        <taxon>Paenibacillaceae</taxon>
        <taxon>Paenibacillus</taxon>
    </lineage>
</organism>
<dbReference type="Gene3D" id="2.60.40.10">
    <property type="entry name" value="Immunoglobulins"/>
    <property type="match status" value="1"/>
</dbReference>